<dbReference type="EMBL" id="KX518762">
    <property type="protein sequence ID" value="AQM55486.1"/>
    <property type="molecule type" value="Genomic_RNA"/>
</dbReference>
<evidence type="ECO:0000313" key="3">
    <source>
        <dbReference type="EMBL" id="AQM55486.1"/>
    </source>
</evidence>
<keyword evidence="2" id="KW-0812">Transmembrane</keyword>
<dbReference type="Pfam" id="PF16504">
    <property type="entry name" value="SP24"/>
    <property type="match status" value="1"/>
</dbReference>
<feature type="compositionally biased region" description="Polar residues" evidence="1">
    <location>
        <begin position="11"/>
        <end position="22"/>
    </location>
</feature>
<dbReference type="InterPro" id="IPR032441">
    <property type="entry name" value="SP24"/>
</dbReference>
<feature type="transmembrane region" description="Helical" evidence="2">
    <location>
        <begin position="140"/>
        <end position="168"/>
    </location>
</feature>
<accession>A0A1U7EJC7</accession>
<proteinExistence type="predicted"/>
<evidence type="ECO:0000256" key="2">
    <source>
        <dbReference type="SAM" id="Phobius"/>
    </source>
</evidence>
<dbReference type="EMBL" id="KX518763">
    <property type="protein sequence ID" value="AQM55489.1"/>
    <property type="molecule type" value="Genomic_RNA"/>
</dbReference>
<feature type="transmembrane region" description="Helical" evidence="2">
    <location>
        <begin position="180"/>
        <end position="198"/>
    </location>
</feature>
<reference evidence="4" key="1">
    <citation type="submission" date="2016-07" db="EMBL/GenBank/DDBJ databases">
        <authorList>
            <person name="Nunes M.R.T."/>
            <person name="Silva S.P."/>
            <person name="Cardoso J.F."/>
            <person name="Vasconcelos P.F.C."/>
        </authorList>
    </citation>
    <scope>NUCLEOTIDE SEQUENCE</scope>
    <source>
        <strain evidence="3">BeAr803410</strain>
        <strain evidence="4">BeAr803412A</strain>
    </source>
</reference>
<keyword evidence="2" id="KW-1133">Transmembrane helix</keyword>
<evidence type="ECO:0000256" key="1">
    <source>
        <dbReference type="SAM" id="MobiDB-lite"/>
    </source>
</evidence>
<organism evidence="4">
    <name type="scientific">Brejeira virus</name>
    <dbReference type="NCBI Taxonomy" id="1552662"/>
    <lineage>
        <taxon>Viruses</taxon>
        <taxon>Riboviria</taxon>
        <taxon>Negevirus</taxon>
    </lineage>
</organism>
<keyword evidence="2" id="KW-0472">Membrane</keyword>
<name>A0A1U7EJC7_9VIRU</name>
<evidence type="ECO:0000313" key="4">
    <source>
        <dbReference type="EMBL" id="AQM55489.1"/>
    </source>
</evidence>
<reference evidence="4" key="2">
    <citation type="journal article" date="2017" name="Virology">
        <title>Genetic characterization, molecular epidemiology, and phylogenetic relationships of insect-specific viruses in the taxon Negevirus.</title>
        <authorList>
            <person name="Nunes M.R."/>
            <person name="Contreras-Gutierrez M.A."/>
            <person name="Guzman H."/>
            <person name="Martins L.C."/>
            <person name="Barbirato M.F."/>
            <person name="Savit C."/>
            <person name="Balta V."/>
            <person name="Uribe S."/>
            <person name="Vivero R."/>
            <person name="Suaza J.D."/>
            <person name="Oliveira H."/>
            <person name="Nunes Neto J.P."/>
            <person name="Carvalho V.L."/>
            <person name="da Silva S.P."/>
            <person name="Cardoso J.F."/>
            <person name="de Oliveira R.S."/>
            <person name="da Silva Lemos P."/>
            <person name="Wood T.G."/>
            <person name="Widen S.G."/>
            <person name="Vasconcelos P.F."/>
            <person name="Fish D."/>
            <person name="Vasilakis N."/>
            <person name="Tesh R.B."/>
        </authorList>
    </citation>
    <scope>NUCLEOTIDE SEQUENCE</scope>
    <source>
        <strain evidence="3">BeAr803410</strain>
        <strain evidence="4">BeAr803412A</strain>
    </source>
</reference>
<feature type="region of interest" description="Disordered" evidence="1">
    <location>
        <begin position="11"/>
        <end position="35"/>
    </location>
</feature>
<sequence length="215" mass="23858">MNSFIYLKMNTNRNSNKNTKQRSGARVSAARNTTPTKVVARNVPKKTEASSFDLNKIVSDVSSTFLNALNRPMVLLSLVMVVALVFTHQSDFSSGALGKYVADRAETNSLAKWVHENQTKFLGLAIFTPAILNSPDKVRVVIGLATLLWVMLVPQASVVEYVLQALALHSYFRVKLQHSRLFIMAMVVVLYFMGYLTLVKSPGFDAGTVNKTNDR</sequence>
<protein>
    <submittedName>
        <fullName evidence="4">Uncharacterized protein</fullName>
    </submittedName>
</protein>